<dbReference type="AlphaFoldDB" id="A0A0G4K474"/>
<dbReference type="RefSeq" id="WP_048593350.1">
    <property type="nucleotide sequence ID" value="NZ_CVLB01000001.1"/>
</dbReference>
<gene>
    <name evidence="2" type="ORF">BRSU_0160</name>
</gene>
<accession>A0A0G4K474</accession>
<proteinExistence type="predicted"/>
<dbReference type="Pfam" id="PF07883">
    <property type="entry name" value="Cupin_2"/>
    <property type="match status" value="1"/>
</dbReference>
<dbReference type="InterPro" id="IPR011051">
    <property type="entry name" value="RmlC_Cupin_sf"/>
</dbReference>
<dbReference type="InterPro" id="IPR014710">
    <property type="entry name" value="RmlC-like_jellyroll"/>
</dbReference>
<evidence type="ECO:0000259" key="1">
    <source>
        <dbReference type="Pfam" id="PF07883"/>
    </source>
</evidence>
<feature type="domain" description="Cupin type-2" evidence="1">
    <location>
        <begin position="32"/>
        <end position="92"/>
    </location>
</feature>
<dbReference type="SUPFAM" id="SSF51182">
    <property type="entry name" value="RmlC-like cupins"/>
    <property type="match status" value="1"/>
</dbReference>
<dbReference type="Proteomes" id="UP000043763">
    <property type="component" value="Unassembled WGS sequence"/>
</dbReference>
<dbReference type="InterPro" id="IPR013096">
    <property type="entry name" value="Cupin_2"/>
</dbReference>
<dbReference type="InterPro" id="IPR025499">
    <property type="entry name" value="KdgF"/>
</dbReference>
<sequence>MYQDFNKTNLQNLGNGLKRRILAYSDNLMTVYMEFDEGAIAEIHSHNEHEQITYIIDGEFEFTVNGEEYLCKAGDSLHFAKNMPHGCKCIKEGKVLDTFTPKRYDFLSN</sequence>
<keyword evidence="3" id="KW-1185">Reference proteome</keyword>
<dbReference type="PANTHER" id="PTHR40112:SF1">
    <property type="entry name" value="H2HPP ISOMERASE"/>
    <property type="match status" value="1"/>
</dbReference>
<dbReference type="InterPro" id="IPR052535">
    <property type="entry name" value="Bacilysin_H2HPP_isomerase"/>
</dbReference>
<reference evidence="3" key="1">
    <citation type="submission" date="2015-04" db="EMBL/GenBank/DDBJ databases">
        <authorList>
            <person name="Mushtaq Mamoona"/>
        </authorList>
    </citation>
    <scope>NUCLEOTIDE SEQUENCE [LARGE SCALE GENOMIC DNA]</scope>
    <source>
        <strain evidence="3">AN4859/03</strain>
    </source>
</reference>
<protein>
    <submittedName>
        <fullName evidence="2">Cupin</fullName>
    </submittedName>
</protein>
<organism evidence="2 3">
    <name type="scientific">Brachyspira suanatina</name>
    <dbReference type="NCBI Taxonomy" id="381802"/>
    <lineage>
        <taxon>Bacteria</taxon>
        <taxon>Pseudomonadati</taxon>
        <taxon>Spirochaetota</taxon>
        <taxon>Spirochaetia</taxon>
        <taxon>Brachyspirales</taxon>
        <taxon>Brachyspiraceae</taxon>
        <taxon>Brachyspira</taxon>
    </lineage>
</organism>
<dbReference type="CDD" id="cd02238">
    <property type="entry name" value="cupin_KdgF"/>
    <property type="match status" value="1"/>
</dbReference>
<dbReference type="EMBL" id="CVLB01000001">
    <property type="protein sequence ID" value="CRF31473.1"/>
    <property type="molecule type" value="Genomic_DNA"/>
</dbReference>
<dbReference type="PIRSF" id="PIRSF029883">
    <property type="entry name" value="KdgF"/>
    <property type="match status" value="1"/>
</dbReference>
<dbReference type="Gene3D" id="2.60.120.10">
    <property type="entry name" value="Jelly Rolls"/>
    <property type="match status" value="1"/>
</dbReference>
<evidence type="ECO:0000313" key="3">
    <source>
        <dbReference type="Proteomes" id="UP000043763"/>
    </source>
</evidence>
<dbReference type="PANTHER" id="PTHR40112">
    <property type="entry name" value="H2HPP ISOMERASE"/>
    <property type="match status" value="1"/>
</dbReference>
<dbReference type="OrthoDB" id="9811153at2"/>
<name>A0A0G4K474_9SPIR</name>
<evidence type="ECO:0000313" key="2">
    <source>
        <dbReference type="EMBL" id="CRF31473.1"/>
    </source>
</evidence>